<dbReference type="SUPFAM" id="SSF50685">
    <property type="entry name" value="Barwin-like endoglucanases"/>
    <property type="match status" value="1"/>
</dbReference>
<dbReference type="EMBL" id="LRQG01000185">
    <property type="protein sequence ID" value="KXA35419.1"/>
    <property type="molecule type" value="Genomic_DNA"/>
</dbReference>
<keyword evidence="1 3" id="KW-0456">Lyase</keyword>
<organism evidence="7 8">
    <name type="scientific">Prevotella corporis</name>
    <dbReference type="NCBI Taxonomy" id="28128"/>
    <lineage>
        <taxon>Bacteria</taxon>
        <taxon>Pseudomonadati</taxon>
        <taxon>Bacteroidota</taxon>
        <taxon>Bacteroidia</taxon>
        <taxon>Bacteroidales</taxon>
        <taxon>Prevotellaceae</taxon>
        <taxon>Prevotella</taxon>
    </lineage>
</organism>
<dbReference type="GO" id="GO:0000270">
    <property type="term" value="P:peptidoglycan metabolic process"/>
    <property type="evidence" value="ECO:0007669"/>
    <property type="project" value="UniProtKB-UniRule"/>
</dbReference>
<evidence type="ECO:0000313" key="8">
    <source>
        <dbReference type="Proteomes" id="UP000070533"/>
    </source>
</evidence>
<keyword evidence="2 3" id="KW-0961">Cell wall biogenesis/degradation</keyword>
<evidence type="ECO:0000256" key="5">
    <source>
        <dbReference type="SAM" id="MobiDB-lite"/>
    </source>
</evidence>
<feature type="region of interest" description="Disordered" evidence="5">
    <location>
        <begin position="176"/>
        <end position="223"/>
    </location>
</feature>
<comment type="function">
    <text evidence="3">Lytic transglycosylase with a strong preference for naked glycan strands that lack stem peptides.</text>
</comment>
<dbReference type="PANTHER" id="PTHR34183">
    <property type="entry name" value="ENDOLYTIC PEPTIDOGLYCAN TRANSGLYCOSYLASE RLPA"/>
    <property type="match status" value="1"/>
</dbReference>
<dbReference type="PATRIC" id="fig|28128.5.peg.2170"/>
<dbReference type="STRING" id="28128.HMPREF3226_02107"/>
<keyword evidence="7" id="KW-0449">Lipoprotein</keyword>
<dbReference type="InterPro" id="IPR012997">
    <property type="entry name" value="RplA"/>
</dbReference>
<dbReference type="eggNOG" id="COG0797">
    <property type="taxonomic scope" value="Bacteria"/>
</dbReference>
<dbReference type="InterPro" id="IPR034718">
    <property type="entry name" value="RlpA"/>
</dbReference>
<evidence type="ECO:0000256" key="1">
    <source>
        <dbReference type="ARBA" id="ARBA00023239"/>
    </source>
</evidence>
<comment type="caution">
    <text evidence="7">The sequence shown here is derived from an EMBL/GenBank/DDBJ whole genome shotgun (WGS) entry which is preliminary data.</text>
</comment>
<comment type="similarity">
    <text evidence="3 4">Belongs to the RlpA family.</text>
</comment>
<reference evidence="8" key="1">
    <citation type="submission" date="2016-01" db="EMBL/GenBank/DDBJ databases">
        <authorList>
            <person name="Mitreva M."/>
            <person name="Pepin K.H."/>
            <person name="Mihindukulasuriya K.A."/>
            <person name="Fulton R."/>
            <person name="Fronick C."/>
            <person name="O'Laughlin M."/>
            <person name="Miner T."/>
            <person name="Herter B."/>
            <person name="Rosa B.A."/>
            <person name="Cordes M."/>
            <person name="Tomlinson C."/>
            <person name="Wollam A."/>
            <person name="Palsikar V.B."/>
            <person name="Mardis E.R."/>
            <person name="Wilson R.K."/>
        </authorList>
    </citation>
    <scope>NUCLEOTIDE SEQUENCE [LARGE SCALE GENOMIC DNA]</scope>
    <source>
        <strain evidence="8">MJR7716</strain>
    </source>
</reference>
<proteinExistence type="inferred from homology"/>
<dbReference type="InterPro" id="IPR009009">
    <property type="entry name" value="RlpA-like_DPBB"/>
</dbReference>
<accession>A0A133PYV4</accession>
<dbReference type="NCBIfam" id="TIGR00413">
    <property type="entry name" value="rlpA"/>
    <property type="match status" value="1"/>
</dbReference>
<dbReference type="Pfam" id="PF03330">
    <property type="entry name" value="DPBB_1"/>
    <property type="match status" value="1"/>
</dbReference>
<dbReference type="GO" id="GO:0008932">
    <property type="term" value="F:lytic endotransglycosylase activity"/>
    <property type="evidence" value="ECO:0007669"/>
    <property type="project" value="UniProtKB-UniRule"/>
</dbReference>
<evidence type="ECO:0000259" key="6">
    <source>
        <dbReference type="Pfam" id="PF03330"/>
    </source>
</evidence>
<feature type="compositionally biased region" description="Polar residues" evidence="5">
    <location>
        <begin position="201"/>
        <end position="210"/>
    </location>
</feature>
<feature type="domain" description="RlpA-like protein double-psi beta-barrel" evidence="6">
    <location>
        <begin position="44"/>
        <end position="132"/>
    </location>
</feature>
<dbReference type="AlphaFoldDB" id="A0A133PYV4"/>
<evidence type="ECO:0000256" key="3">
    <source>
        <dbReference type="HAMAP-Rule" id="MF_02071"/>
    </source>
</evidence>
<dbReference type="HAMAP" id="MF_02071">
    <property type="entry name" value="RlpA"/>
    <property type="match status" value="1"/>
</dbReference>
<evidence type="ECO:0000313" key="7">
    <source>
        <dbReference type="EMBL" id="KXA35419.1"/>
    </source>
</evidence>
<gene>
    <name evidence="3" type="primary">rlpA</name>
    <name evidence="7" type="ORF">HMPREF3226_02107</name>
</gene>
<evidence type="ECO:0000256" key="2">
    <source>
        <dbReference type="ARBA" id="ARBA00023316"/>
    </source>
</evidence>
<dbReference type="GO" id="GO:0071555">
    <property type="term" value="P:cell wall organization"/>
    <property type="evidence" value="ECO:0007669"/>
    <property type="project" value="UniProtKB-KW"/>
</dbReference>
<dbReference type="Gene3D" id="2.40.40.10">
    <property type="entry name" value="RlpA-like domain"/>
    <property type="match status" value="1"/>
</dbReference>
<dbReference type="PANTHER" id="PTHR34183:SF1">
    <property type="entry name" value="ENDOLYTIC PEPTIDOGLYCAN TRANSGLYCOSYLASE RLPA"/>
    <property type="match status" value="1"/>
</dbReference>
<dbReference type="InterPro" id="IPR036908">
    <property type="entry name" value="RlpA-like_sf"/>
</dbReference>
<dbReference type="EC" id="4.2.2.-" evidence="3"/>
<feature type="compositionally biased region" description="Basic residues" evidence="5">
    <location>
        <begin position="182"/>
        <end position="193"/>
    </location>
</feature>
<protein>
    <recommendedName>
        <fullName evidence="3">Probable endolytic peptidoglycan transglycosylase RlpA</fullName>
        <ecNumber evidence="3">4.2.2.-</ecNumber>
    </recommendedName>
</protein>
<evidence type="ECO:0000256" key="4">
    <source>
        <dbReference type="RuleBase" id="RU003495"/>
    </source>
</evidence>
<keyword evidence="8" id="KW-1185">Reference proteome</keyword>
<dbReference type="Proteomes" id="UP000070533">
    <property type="component" value="Unassembled WGS sequence"/>
</dbReference>
<sequence length="237" mass="26731">MSGDDIQREKAELNIKLMKKIRILLIVLTSFVGFTISSLCNAQTSGKASYYSNRLHGRKMSNGERYNSKGFTCAHRTLPFGTKLKVTNTRNGRSVVVRVTDRGPFVRGRIVDLSYAAAKEIGMISSGVAYIKVERLPKETEIPYAAEPKSIQMPDIEYGLAGVCYEFIPEWKEDNSTEQPKKIARKSIQKKPKTNTQKNTEAPNSNTGKHQPQKETESKSWTNFFKKVKEGVTNIFE</sequence>
<name>A0A133PYV4_9BACT</name>
<dbReference type="CDD" id="cd22268">
    <property type="entry name" value="DPBB_RlpA-like"/>
    <property type="match status" value="1"/>
</dbReference>